<gene>
    <name evidence="2" type="ORF">EW146_g10311</name>
</gene>
<sequence length="249" mass="27656">MGCWSTWASVSQVWSVTANSNTTEEMAVYGRAGKDRLPRFGNCRPVPKASVVRRPRAPHAHHRQRPTKVRPTDPYVHSSPVSHSPLLFHHHHVPSQTPRFATTAWTSQGPPIPPPHAMLPNPAIHPHLQQQQQQHPTSPVGPSIMSSYDSPGDLTNGHHVQMLGPHQTEELYKRSVTLVIWYQVSFSFRSWGFCAVAFRVFGVHARSCAVMYSCVCAGRSLMPDWGAQLGEALLGILHDPGDLDARLQP</sequence>
<name>A0A4S4KYF9_9AGAM</name>
<evidence type="ECO:0000256" key="1">
    <source>
        <dbReference type="SAM" id="MobiDB-lite"/>
    </source>
</evidence>
<evidence type="ECO:0000313" key="3">
    <source>
        <dbReference type="Proteomes" id="UP000310158"/>
    </source>
</evidence>
<reference evidence="2 3" key="1">
    <citation type="submission" date="2019-02" db="EMBL/GenBank/DDBJ databases">
        <title>Genome sequencing of the rare red list fungi Bondarzewia mesenterica.</title>
        <authorList>
            <person name="Buettner E."/>
            <person name="Kellner H."/>
        </authorList>
    </citation>
    <scope>NUCLEOTIDE SEQUENCE [LARGE SCALE GENOMIC DNA]</scope>
    <source>
        <strain evidence="2 3">DSM 108281</strain>
    </source>
</reference>
<dbReference type="EMBL" id="SGPL01001245">
    <property type="protein sequence ID" value="THH03942.1"/>
    <property type="molecule type" value="Genomic_DNA"/>
</dbReference>
<protein>
    <submittedName>
        <fullName evidence="2">Uncharacterized protein</fullName>
    </submittedName>
</protein>
<dbReference type="OrthoDB" id="128308at2759"/>
<keyword evidence="3" id="KW-1185">Reference proteome</keyword>
<feature type="region of interest" description="Disordered" evidence="1">
    <location>
        <begin position="52"/>
        <end position="79"/>
    </location>
</feature>
<proteinExistence type="predicted"/>
<evidence type="ECO:0000313" key="2">
    <source>
        <dbReference type="EMBL" id="THH03942.1"/>
    </source>
</evidence>
<organism evidence="2 3">
    <name type="scientific">Bondarzewia mesenterica</name>
    <dbReference type="NCBI Taxonomy" id="1095465"/>
    <lineage>
        <taxon>Eukaryota</taxon>
        <taxon>Fungi</taxon>
        <taxon>Dikarya</taxon>
        <taxon>Basidiomycota</taxon>
        <taxon>Agaricomycotina</taxon>
        <taxon>Agaricomycetes</taxon>
        <taxon>Russulales</taxon>
        <taxon>Bondarzewiaceae</taxon>
        <taxon>Bondarzewia</taxon>
    </lineage>
</organism>
<dbReference type="Proteomes" id="UP000310158">
    <property type="component" value="Unassembled WGS sequence"/>
</dbReference>
<feature type="region of interest" description="Disordered" evidence="1">
    <location>
        <begin position="106"/>
        <end position="160"/>
    </location>
</feature>
<feature type="compositionally biased region" description="Basic residues" evidence="1">
    <location>
        <begin position="52"/>
        <end position="68"/>
    </location>
</feature>
<accession>A0A4S4KYF9</accession>
<dbReference type="AlphaFoldDB" id="A0A4S4KYF9"/>
<comment type="caution">
    <text evidence="2">The sequence shown here is derived from an EMBL/GenBank/DDBJ whole genome shotgun (WGS) entry which is preliminary data.</text>
</comment>